<dbReference type="GO" id="GO:0046872">
    <property type="term" value="F:metal ion binding"/>
    <property type="evidence" value="ECO:0007669"/>
    <property type="project" value="UniProtKB-KW"/>
</dbReference>
<dbReference type="InterPro" id="IPR051536">
    <property type="entry name" value="UDG_Type-4/5"/>
</dbReference>
<dbReference type="InterPro" id="IPR036895">
    <property type="entry name" value="Uracil-DNA_glycosylase-like_sf"/>
</dbReference>
<sequence length="253" mass="28524">MEHGQYMNKEKALEALRDKWSRCEACPLHKDRKNVVFGEGNPNADLLFVGGGPGKEEDISGRPFRGDAGAVLSQFLQGAKLSIKNDIYLTNIVCCYPQIEKEDERTGKKFLAYREPNKVERNACRERLLETIYIVDPLLIVAFGRIALQALTGKGTVTARTRGEVQVMHLPGRHTDLRYAVFPVHDLASLASSSNRTQSTGPWRPTEEDFGTICNALDFLREKYYGILPPDVEQQKQKTSDEEEYDEDEGRGD</sequence>
<dbReference type="GO" id="GO:0051539">
    <property type="term" value="F:4 iron, 4 sulfur cluster binding"/>
    <property type="evidence" value="ECO:0007669"/>
    <property type="project" value="UniProtKB-KW"/>
</dbReference>
<accession>A0A6J5LC91</accession>
<dbReference type="PANTHER" id="PTHR33693:SF1">
    <property type="entry name" value="TYPE-4 URACIL-DNA GLYCOSYLASE"/>
    <property type="match status" value="1"/>
</dbReference>
<gene>
    <name evidence="10" type="ORF">UFOVP127_221</name>
    <name evidence="11" type="ORF">UFOVP276_84</name>
</gene>
<evidence type="ECO:0000256" key="3">
    <source>
        <dbReference type="ARBA" id="ARBA00022763"/>
    </source>
</evidence>
<dbReference type="Pfam" id="PF03167">
    <property type="entry name" value="UDG"/>
    <property type="match status" value="1"/>
</dbReference>
<dbReference type="Gene3D" id="3.40.470.10">
    <property type="entry name" value="Uracil-DNA glycosylase-like domain"/>
    <property type="match status" value="1"/>
</dbReference>
<dbReference type="CDD" id="cd10030">
    <property type="entry name" value="UDG-F4_TTUDGA_SPO1dp_like"/>
    <property type="match status" value="1"/>
</dbReference>
<dbReference type="PANTHER" id="PTHR33693">
    <property type="entry name" value="TYPE-5 URACIL-DNA GLYCOSYLASE"/>
    <property type="match status" value="1"/>
</dbReference>
<proteinExistence type="predicted"/>
<evidence type="ECO:0000256" key="7">
    <source>
        <dbReference type="ARBA" id="ARBA00023204"/>
    </source>
</evidence>
<reference evidence="10" key="1">
    <citation type="submission" date="2020-04" db="EMBL/GenBank/DDBJ databases">
        <authorList>
            <person name="Chiriac C."/>
            <person name="Salcher M."/>
            <person name="Ghai R."/>
            <person name="Kavagutti S V."/>
        </authorList>
    </citation>
    <scope>NUCLEOTIDE SEQUENCE</scope>
</reference>
<keyword evidence="6" id="KW-0411">Iron-sulfur</keyword>
<dbReference type="GO" id="GO:0006281">
    <property type="term" value="P:DNA repair"/>
    <property type="evidence" value="ECO:0007669"/>
    <property type="project" value="UniProtKB-KW"/>
</dbReference>
<evidence type="ECO:0000256" key="5">
    <source>
        <dbReference type="ARBA" id="ARBA00023004"/>
    </source>
</evidence>
<feature type="compositionally biased region" description="Acidic residues" evidence="8">
    <location>
        <begin position="241"/>
        <end position="253"/>
    </location>
</feature>
<evidence type="ECO:0000256" key="6">
    <source>
        <dbReference type="ARBA" id="ARBA00023014"/>
    </source>
</evidence>
<keyword evidence="4" id="KW-0378">Hydrolase</keyword>
<evidence type="ECO:0000259" key="9">
    <source>
        <dbReference type="SMART" id="SM00986"/>
    </source>
</evidence>
<evidence type="ECO:0000256" key="2">
    <source>
        <dbReference type="ARBA" id="ARBA00022723"/>
    </source>
</evidence>
<feature type="domain" description="Uracil-DNA glycosylase-like" evidence="9">
    <location>
        <begin position="37"/>
        <end position="218"/>
    </location>
</feature>
<dbReference type="EMBL" id="LR796294">
    <property type="protein sequence ID" value="CAB4135128.1"/>
    <property type="molecule type" value="Genomic_DNA"/>
</dbReference>
<keyword evidence="5" id="KW-0408">Iron</keyword>
<evidence type="ECO:0000256" key="4">
    <source>
        <dbReference type="ARBA" id="ARBA00022801"/>
    </source>
</evidence>
<evidence type="ECO:0000256" key="1">
    <source>
        <dbReference type="ARBA" id="ARBA00022485"/>
    </source>
</evidence>
<dbReference type="SUPFAM" id="SSF52141">
    <property type="entry name" value="Uracil-DNA glycosylase-like"/>
    <property type="match status" value="1"/>
</dbReference>
<evidence type="ECO:0000313" key="10">
    <source>
        <dbReference type="EMBL" id="CAB4131695.1"/>
    </source>
</evidence>
<keyword evidence="7" id="KW-0234">DNA repair</keyword>
<protein>
    <submittedName>
        <fullName evidence="10">COG1573 Uracil-DNA glycosylase</fullName>
    </submittedName>
</protein>
<dbReference type="EMBL" id="LR796249">
    <property type="protein sequence ID" value="CAB4131695.1"/>
    <property type="molecule type" value="Genomic_DNA"/>
</dbReference>
<dbReference type="GO" id="GO:0097506">
    <property type="term" value="F:deaminated base DNA N-glycosylase activity"/>
    <property type="evidence" value="ECO:0007669"/>
    <property type="project" value="UniProtKB-ARBA"/>
</dbReference>
<dbReference type="InterPro" id="IPR005122">
    <property type="entry name" value="Uracil-DNA_glycosylase-like"/>
</dbReference>
<dbReference type="SMART" id="SM00987">
    <property type="entry name" value="UreE_C"/>
    <property type="match status" value="1"/>
</dbReference>
<feature type="region of interest" description="Disordered" evidence="8">
    <location>
        <begin position="230"/>
        <end position="253"/>
    </location>
</feature>
<dbReference type="SMART" id="SM00986">
    <property type="entry name" value="UDG"/>
    <property type="match status" value="1"/>
</dbReference>
<evidence type="ECO:0000256" key="8">
    <source>
        <dbReference type="SAM" id="MobiDB-lite"/>
    </source>
</evidence>
<evidence type="ECO:0000313" key="11">
    <source>
        <dbReference type="EMBL" id="CAB4135128.1"/>
    </source>
</evidence>
<organism evidence="10">
    <name type="scientific">uncultured Caudovirales phage</name>
    <dbReference type="NCBI Taxonomy" id="2100421"/>
    <lineage>
        <taxon>Viruses</taxon>
        <taxon>Duplodnaviria</taxon>
        <taxon>Heunggongvirae</taxon>
        <taxon>Uroviricota</taxon>
        <taxon>Caudoviricetes</taxon>
        <taxon>Peduoviridae</taxon>
        <taxon>Maltschvirus</taxon>
        <taxon>Maltschvirus maltsch</taxon>
    </lineage>
</organism>
<keyword evidence="1" id="KW-0004">4Fe-4S</keyword>
<keyword evidence="2" id="KW-0479">Metal-binding</keyword>
<name>A0A6J5LC91_9CAUD</name>
<keyword evidence="3" id="KW-0227">DNA damage</keyword>